<dbReference type="EMBL" id="JARRIG010000007">
    <property type="protein sequence ID" value="MFA4805099.1"/>
    <property type="molecule type" value="Genomic_DNA"/>
</dbReference>
<keyword evidence="1" id="KW-0472">Membrane</keyword>
<feature type="transmembrane region" description="Helical" evidence="1">
    <location>
        <begin position="72"/>
        <end position="96"/>
    </location>
</feature>
<feature type="transmembrane region" description="Helical" evidence="1">
    <location>
        <begin position="22"/>
        <end position="48"/>
    </location>
</feature>
<dbReference type="Proteomes" id="UP001571980">
    <property type="component" value="Unassembled WGS sequence"/>
</dbReference>
<evidence type="ECO:0000313" key="2">
    <source>
        <dbReference type="EMBL" id="MFA4805099.1"/>
    </source>
</evidence>
<accession>A0ABV4T5J5</accession>
<gene>
    <name evidence="2" type="ORF">P8X34_10225</name>
</gene>
<dbReference type="RefSeq" id="WP_372824425.1">
    <property type="nucleotide sequence ID" value="NZ_JARRIG010000007.1"/>
</dbReference>
<protein>
    <recommendedName>
        <fullName evidence="4">Transmembrane protein</fullName>
    </recommendedName>
</protein>
<name>A0ABV4T5J5_9EURY</name>
<sequence>MEADTCKTLVYATRLLTTITTALLSVALVVTGVGIIFVPVVLVIWYFVFWKMLKEAEALYGAGKCREAKDKLIIPLVVSILLGGVITFVLLLIPIIGCSDDEKCSHLGATPYQPVTE</sequence>
<proteinExistence type="predicted"/>
<keyword evidence="1" id="KW-1133">Transmembrane helix</keyword>
<evidence type="ECO:0008006" key="4">
    <source>
        <dbReference type="Google" id="ProtNLM"/>
    </source>
</evidence>
<evidence type="ECO:0000313" key="3">
    <source>
        <dbReference type="Proteomes" id="UP001571980"/>
    </source>
</evidence>
<comment type="caution">
    <text evidence="2">The sequence shown here is derived from an EMBL/GenBank/DDBJ whole genome shotgun (WGS) entry which is preliminary data.</text>
</comment>
<reference evidence="2 3" key="1">
    <citation type="submission" date="2023-03" db="EMBL/GenBank/DDBJ databases">
        <title>Speciation in Pyrococcus: adaptation to high temperature as a mechanism.</title>
        <authorList>
            <person name="Gu J."/>
        </authorList>
    </citation>
    <scope>NUCLEOTIDE SEQUENCE [LARGE SCALE GENOMIC DNA]</scope>
    <source>
        <strain evidence="2 3">LMOA34</strain>
    </source>
</reference>
<organism evidence="2 3">
    <name type="scientific">Pyrococcus kukulkanii</name>
    <dbReference type="NCBI Taxonomy" id="1609559"/>
    <lineage>
        <taxon>Archaea</taxon>
        <taxon>Methanobacteriati</taxon>
        <taxon>Methanobacteriota</taxon>
        <taxon>Thermococci</taxon>
        <taxon>Thermococcales</taxon>
        <taxon>Thermococcaceae</taxon>
        <taxon>Pyrococcus</taxon>
    </lineage>
</organism>
<keyword evidence="1" id="KW-0812">Transmembrane</keyword>
<evidence type="ECO:0000256" key="1">
    <source>
        <dbReference type="SAM" id="Phobius"/>
    </source>
</evidence>
<keyword evidence="3" id="KW-1185">Reference proteome</keyword>